<proteinExistence type="predicted"/>
<keyword evidence="9" id="KW-0175">Coiled coil</keyword>
<dbReference type="AlphaFoldDB" id="A0A1B2DGP2"/>
<sequence>MYKVLLVDDEEETRSGLLHEIAWERHGFEIVDTAANGREAMELIERLEPDIVATDISMPYMNGLELAEWTRKTYPLTRIVIFSGYDEFEYAKQAIGLQVDEYILKPFSAQQLLEVMDKVKERLDDEREKRENMQLLQEHYRTSLPVVKELFLSSLLTRKLPLRHIEEKAEKYELDLAGEAYMVSVLHTHVLEALPGLPLRAAESSLAASSDLDLKLFALRNVAEEVWGRLGLGKVFLHQDQVALLAVGRGSSAQELMERTLGGLAEMLQNIQKYLRFPVTIGVSSTLADVAQLKQGYEEAQQALDYHNLVGSNRIICIDDVEKRYVEELQFDELKEQALIRCLRVGTHEELEQLMTALFDEIEGVHAAYREYQLYMLEMMTAVMKLVREAGLNLYDIAGYELQIYAELQQLSGLAETRSWYMSLCEKIRHHIASRRQSSYKQLVEEAVRYTKANFHDSELSIARLCSHLHISAGYFSSLFKKEVKLTFGGYLLQLRMEAAKELLRATELKTFEIAEKVGFSDPNYFSLCFKKNVGVSAKEYRNQAMNADAP</sequence>
<dbReference type="Pfam" id="PF00072">
    <property type="entry name" value="Response_reg"/>
    <property type="match status" value="1"/>
</dbReference>
<evidence type="ECO:0000313" key="12">
    <source>
        <dbReference type="EMBL" id="ANY66829.1"/>
    </source>
</evidence>
<name>A0A1B2DGP2_9BACL</name>
<dbReference type="SUPFAM" id="SSF46689">
    <property type="entry name" value="Homeodomain-like"/>
    <property type="match status" value="1"/>
</dbReference>
<evidence type="ECO:0000256" key="9">
    <source>
        <dbReference type="SAM" id="Coils"/>
    </source>
</evidence>
<evidence type="ECO:0000256" key="7">
    <source>
        <dbReference type="ARBA" id="ARBA00023163"/>
    </source>
</evidence>
<reference evidence="12" key="1">
    <citation type="submission" date="2016-08" db="EMBL/GenBank/DDBJ databases">
        <title>Complete Genome Seqeunce of Paenibacillus sp. BIHB 4019 from tea rhizoplane.</title>
        <authorList>
            <person name="Thakur R."/>
            <person name="Swarnkar M.K."/>
            <person name="Gulati A."/>
        </authorList>
    </citation>
    <scope>NUCLEOTIDE SEQUENCE [LARGE SCALE GENOMIC DNA]</scope>
    <source>
        <strain evidence="12">BIHB4019</strain>
    </source>
</reference>
<evidence type="ECO:0000256" key="2">
    <source>
        <dbReference type="ARBA" id="ARBA00022490"/>
    </source>
</evidence>
<evidence type="ECO:0000256" key="5">
    <source>
        <dbReference type="ARBA" id="ARBA00023015"/>
    </source>
</evidence>
<gene>
    <name evidence="12" type="ORF">BBD42_10400</name>
</gene>
<dbReference type="InterPro" id="IPR011006">
    <property type="entry name" value="CheY-like_superfamily"/>
</dbReference>
<feature type="domain" description="Response regulatory" evidence="11">
    <location>
        <begin position="3"/>
        <end position="120"/>
    </location>
</feature>
<keyword evidence="7" id="KW-0804">Transcription</keyword>
<evidence type="ECO:0000256" key="4">
    <source>
        <dbReference type="ARBA" id="ARBA00023012"/>
    </source>
</evidence>
<dbReference type="GO" id="GO:0000160">
    <property type="term" value="P:phosphorelay signal transduction system"/>
    <property type="evidence" value="ECO:0007669"/>
    <property type="project" value="UniProtKB-KW"/>
</dbReference>
<organism evidence="12">
    <name type="scientific">Paenibacillus sp. BIHB 4019</name>
    <dbReference type="NCBI Taxonomy" id="1870819"/>
    <lineage>
        <taxon>Bacteria</taxon>
        <taxon>Bacillati</taxon>
        <taxon>Bacillota</taxon>
        <taxon>Bacilli</taxon>
        <taxon>Bacillales</taxon>
        <taxon>Paenibacillaceae</taxon>
        <taxon>Paenibacillus</taxon>
    </lineage>
</organism>
<dbReference type="GO" id="GO:0043565">
    <property type="term" value="F:sequence-specific DNA binding"/>
    <property type="evidence" value="ECO:0007669"/>
    <property type="project" value="InterPro"/>
</dbReference>
<dbReference type="RefSeq" id="WP_099518121.1">
    <property type="nucleotide sequence ID" value="NZ_CP016808.1"/>
</dbReference>
<dbReference type="InterPro" id="IPR018060">
    <property type="entry name" value="HTH_AraC"/>
</dbReference>
<keyword evidence="3 8" id="KW-0597">Phosphoprotein</keyword>
<dbReference type="PROSITE" id="PS01124">
    <property type="entry name" value="HTH_ARAC_FAMILY_2"/>
    <property type="match status" value="1"/>
</dbReference>
<dbReference type="SUPFAM" id="SSF52172">
    <property type="entry name" value="CheY-like"/>
    <property type="match status" value="1"/>
</dbReference>
<keyword evidence="5" id="KW-0805">Transcription regulation</keyword>
<dbReference type="Pfam" id="PF17853">
    <property type="entry name" value="GGDEF_2"/>
    <property type="match status" value="1"/>
</dbReference>
<dbReference type="PANTHER" id="PTHR42713:SF3">
    <property type="entry name" value="TRANSCRIPTIONAL REGULATORY PROTEIN HPTR"/>
    <property type="match status" value="1"/>
</dbReference>
<feature type="domain" description="HTH araC/xylS-type" evidence="10">
    <location>
        <begin position="445"/>
        <end position="544"/>
    </location>
</feature>
<dbReference type="Pfam" id="PF12833">
    <property type="entry name" value="HTH_18"/>
    <property type="match status" value="1"/>
</dbReference>
<dbReference type="PANTHER" id="PTHR42713">
    <property type="entry name" value="HISTIDINE KINASE-RELATED"/>
    <property type="match status" value="1"/>
</dbReference>
<dbReference type="InterPro" id="IPR001789">
    <property type="entry name" value="Sig_transdc_resp-reg_receiver"/>
</dbReference>
<evidence type="ECO:0000256" key="6">
    <source>
        <dbReference type="ARBA" id="ARBA00023125"/>
    </source>
</evidence>
<evidence type="ECO:0000256" key="3">
    <source>
        <dbReference type="ARBA" id="ARBA00022553"/>
    </source>
</evidence>
<dbReference type="GO" id="GO:0005737">
    <property type="term" value="C:cytoplasm"/>
    <property type="evidence" value="ECO:0007669"/>
    <property type="project" value="UniProtKB-SubCell"/>
</dbReference>
<dbReference type="Gene3D" id="3.40.50.2300">
    <property type="match status" value="1"/>
</dbReference>
<keyword evidence="2" id="KW-0963">Cytoplasm</keyword>
<dbReference type="InterPro" id="IPR041522">
    <property type="entry name" value="CdaR_GGDEF"/>
</dbReference>
<accession>A0A1B2DGP2</accession>
<dbReference type="CDD" id="cd17536">
    <property type="entry name" value="REC_YesN-like"/>
    <property type="match status" value="1"/>
</dbReference>
<dbReference type="SMART" id="SM00448">
    <property type="entry name" value="REC"/>
    <property type="match status" value="1"/>
</dbReference>
<dbReference type="PROSITE" id="PS50110">
    <property type="entry name" value="RESPONSE_REGULATORY"/>
    <property type="match status" value="1"/>
</dbReference>
<dbReference type="SMART" id="SM00342">
    <property type="entry name" value="HTH_ARAC"/>
    <property type="match status" value="1"/>
</dbReference>
<evidence type="ECO:0000256" key="1">
    <source>
        <dbReference type="ARBA" id="ARBA00004496"/>
    </source>
</evidence>
<evidence type="ECO:0000256" key="8">
    <source>
        <dbReference type="PROSITE-ProRule" id="PRU00169"/>
    </source>
</evidence>
<keyword evidence="6 12" id="KW-0238">DNA-binding</keyword>
<dbReference type="GO" id="GO:0003700">
    <property type="term" value="F:DNA-binding transcription factor activity"/>
    <property type="evidence" value="ECO:0007669"/>
    <property type="project" value="InterPro"/>
</dbReference>
<dbReference type="EMBL" id="CP016808">
    <property type="protein sequence ID" value="ANY66829.1"/>
    <property type="molecule type" value="Genomic_DNA"/>
</dbReference>
<feature type="coiled-coil region" evidence="9">
    <location>
        <begin position="109"/>
        <end position="136"/>
    </location>
</feature>
<evidence type="ECO:0000259" key="10">
    <source>
        <dbReference type="PROSITE" id="PS01124"/>
    </source>
</evidence>
<evidence type="ECO:0000259" key="11">
    <source>
        <dbReference type="PROSITE" id="PS50110"/>
    </source>
</evidence>
<dbReference type="InterPro" id="IPR009057">
    <property type="entry name" value="Homeodomain-like_sf"/>
</dbReference>
<dbReference type="InterPro" id="IPR051552">
    <property type="entry name" value="HptR"/>
</dbReference>
<keyword evidence="4" id="KW-0902">Two-component regulatory system</keyword>
<protein>
    <submittedName>
        <fullName evidence="12">DNA-binding response regulator</fullName>
    </submittedName>
</protein>
<comment type="subcellular location">
    <subcellularLocation>
        <location evidence="1">Cytoplasm</location>
    </subcellularLocation>
</comment>
<feature type="modified residue" description="4-aspartylphosphate" evidence="8">
    <location>
        <position position="55"/>
    </location>
</feature>
<dbReference type="Gene3D" id="1.10.10.60">
    <property type="entry name" value="Homeodomain-like"/>
    <property type="match status" value="2"/>
</dbReference>